<evidence type="ECO:0000256" key="7">
    <source>
        <dbReference type="ARBA" id="ARBA00023157"/>
    </source>
</evidence>
<evidence type="ECO:0000256" key="9">
    <source>
        <dbReference type="RuleBase" id="RU003500"/>
    </source>
</evidence>
<evidence type="ECO:0000256" key="5">
    <source>
        <dbReference type="ARBA" id="ARBA00022530"/>
    </source>
</evidence>
<dbReference type="EnsemblMetazoa" id="CLYHEMT011980.1">
    <property type="protein sequence ID" value="CLYHEMP011980.1"/>
    <property type="gene ID" value="CLYHEMG011980"/>
</dbReference>
<evidence type="ECO:0000256" key="8">
    <source>
        <dbReference type="ARBA" id="ARBA00023288"/>
    </source>
</evidence>
<keyword evidence="5" id="KW-0272">Extracellular matrix</keyword>
<keyword evidence="8" id="KW-0449">Lipoprotein</keyword>
<dbReference type="Pfam" id="PF00110">
    <property type="entry name" value="wnt"/>
    <property type="match status" value="1"/>
</dbReference>
<evidence type="ECO:0000313" key="10">
    <source>
        <dbReference type="EnsemblMetazoa" id="CLYHEMP011980.1"/>
    </source>
</evidence>
<evidence type="ECO:0000313" key="11">
    <source>
        <dbReference type="Proteomes" id="UP000594262"/>
    </source>
</evidence>
<dbReference type="PANTHER" id="PTHR12027:SF91">
    <property type="entry name" value="PROTO-ONCOGENE WNT-1"/>
    <property type="match status" value="1"/>
</dbReference>
<evidence type="ECO:0000256" key="3">
    <source>
        <dbReference type="ARBA" id="ARBA00022473"/>
    </source>
</evidence>
<organism evidence="10 11">
    <name type="scientific">Clytia hemisphaerica</name>
    <dbReference type="NCBI Taxonomy" id="252671"/>
    <lineage>
        <taxon>Eukaryota</taxon>
        <taxon>Metazoa</taxon>
        <taxon>Cnidaria</taxon>
        <taxon>Hydrozoa</taxon>
        <taxon>Hydroidolina</taxon>
        <taxon>Leptothecata</taxon>
        <taxon>Obeliida</taxon>
        <taxon>Clytiidae</taxon>
        <taxon>Clytia</taxon>
    </lineage>
</organism>
<dbReference type="GO" id="GO:0060070">
    <property type="term" value="P:canonical Wnt signaling pathway"/>
    <property type="evidence" value="ECO:0007669"/>
    <property type="project" value="TreeGrafter"/>
</dbReference>
<dbReference type="GO" id="GO:0005125">
    <property type="term" value="F:cytokine activity"/>
    <property type="evidence" value="ECO:0007669"/>
    <property type="project" value="TreeGrafter"/>
</dbReference>
<dbReference type="AlphaFoldDB" id="A0A7M5VES1"/>
<evidence type="ECO:0000256" key="4">
    <source>
        <dbReference type="ARBA" id="ARBA00022525"/>
    </source>
</evidence>
<comment type="similarity">
    <text evidence="2 9">Belongs to the Wnt family.</text>
</comment>
<reference evidence="10" key="1">
    <citation type="submission" date="2021-01" db="UniProtKB">
        <authorList>
            <consortium name="EnsemblMetazoa"/>
        </authorList>
    </citation>
    <scope>IDENTIFICATION</scope>
</reference>
<comment type="function">
    <text evidence="9">Ligand for members of the frizzled family of seven transmembrane receptors.</text>
</comment>
<comment type="subcellular location">
    <subcellularLocation>
        <location evidence="1 9">Secreted</location>
        <location evidence="1 9">Extracellular space</location>
        <location evidence="1 9">Extracellular matrix</location>
    </subcellularLocation>
</comment>
<name>A0A7M5VES1_9CNID</name>
<dbReference type="PANTHER" id="PTHR12027">
    <property type="entry name" value="WNT RELATED"/>
    <property type="match status" value="1"/>
</dbReference>
<keyword evidence="3 9" id="KW-0217">Developmental protein</keyword>
<keyword evidence="11" id="KW-1185">Reference proteome</keyword>
<accession>A0A7M5VES1</accession>
<dbReference type="GO" id="GO:0030182">
    <property type="term" value="P:neuron differentiation"/>
    <property type="evidence" value="ECO:0007669"/>
    <property type="project" value="TreeGrafter"/>
</dbReference>
<evidence type="ECO:0000256" key="1">
    <source>
        <dbReference type="ARBA" id="ARBA00004498"/>
    </source>
</evidence>
<dbReference type="GO" id="GO:0005109">
    <property type="term" value="F:frizzled binding"/>
    <property type="evidence" value="ECO:0007669"/>
    <property type="project" value="TreeGrafter"/>
</dbReference>
<proteinExistence type="inferred from homology"/>
<dbReference type="OrthoDB" id="5945655at2759"/>
<dbReference type="GO" id="GO:0045165">
    <property type="term" value="P:cell fate commitment"/>
    <property type="evidence" value="ECO:0007669"/>
    <property type="project" value="TreeGrafter"/>
</dbReference>
<keyword evidence="6 9" id="KW-0879">Wnt signaling pathway</keyword>
<dbReference type="SMART" id="SM00097">
    <property type="entry name" value="WNT1"/>
    <property type="match status" value="1"/>
</dbReference>
<sequence length="183" mass="21331">MKKIIEKYFKTSYEQECQSRGRYALMDVFYFERRGAYGRYLRQNPSHSAYVNKGIKRAVSECQNLFKYNRWNCRSNNPHEPFGDVVRKGCRETAFVYALASAGLTYEMVRACSEGRIGCQRTCAEKVNIKETRLLNGTHAINDACNDNLRYGFRTWYDVVFKGEPYSDIRAVFNIKNSIVGYK</sequence>
<protein>
    <recommendedName>
        <fullName evidence="9">Protein Wnt</fullName>
    </recommendedName>
</protein>
<dbReference type="InterPro" id="IPR005817">
    <property type="entry name" value="Wnt"/>
</dbReference>
<dbReference type="GO" id="GO:0005615">
    <property type="term" value="C:extracellular space"/>
    <property type="evidence" value="ECO:0007669"/>
    <property type="project" value="TreeGrafter"/>
</dbReference>
<evidence type="ECO:0000256" key="2">
    <source>
        <dbReference type="ARBA" id="ARBA00005683"/>
    </source>
</evidence>
<evidence type="ECO:0000256" key="6">
    <source>
        <dbReference type="ARBA" id="ARBA00022687"/>
    </source>
</evidence>
<dbReference type="Proteomes" id="UP000594262">
    <property type="component" value="Unplaced"/>
</dbReference>
<keyword evidence="7" id="KW-1015">Disulfide bond</keyword>
<keyword evidence="4" id="KW-0964">Secreted</keyword>